<dbReference type="InterPro" id="IPR013210">
    <property type="entry name" value="LRR_N_plant-typ"/>
</dbReference>
<dbReference type="Pfam" id="PF00560">
    <property type="entry name" value="LRR_1"/>
    <property type="match status" value="9"/>
</dbReference>
<dbReference type="Gene3D" id="3.80.10.10">
    <property type="entry name" value="Ribonuclease Inhibitor"/>
    <property type="match status" value="6"/>
</dbReference>
<evidence type="ECO:0000256" key="3">
    <source>
        <dbReference type="ARBA" id="ARBA00022475"/>
    </source>
</evidence>
<dbReference type="Pfam" id="PF23598">
    <property type="entry name" value="LRR_14"/>
    <property type="match status" value="1"/>
</dbReference>
<name>A0ABQ9MI13_HEVBR</name>
<evidence type="ECO:0000256" key="7">
    <source>
        <dbReference type="ARBA" id="ARBA00022737"/>
    </source>
</evidence>
<organism evidence="15 16">
    <name type="scientific">Hevea brasiliensis</name>
    <name type="common">Para rubber tree</name>
    <name type="synonym">Siphonia brasiliensis</name>
    <dbReference type="NCBI Taxonomy" id="3981"/>
    <lineage>
        <taxon>Eukaryota</taxon>
        <taxon>Viridiplantae</taxon>
        <taxon>Streptophyta</taxon>
        <taxon>Embryophyta</taxon>
        <taxon>Tracheophyta</taxon>
        <taxon>Spermatophyta</taxon>
        <taxon>Magnoliopsida</taxon>
        <taxon>eudicotyledons</taxon>
        <taxon>Gunneridae</taxon>
        <taxon>Pentapetalae</taxon>
        <taxon>rosids</taxon>
        <taxon>fabids</taxon>
        <taxon>Malpighiales</taxon>
        <taxon>Euphorbiaceae</taxon>
        <taxon>Crotonoideae</taxon>
        <taxon>Micrandreae</taxon>
        <taxon>Hevea</taxon>
    </lineage>
</organism>
<feature type="domain" description="Leucine-rich repeat-containing N-terminal plant-type" evidence="13">
    <location>
        <begin position="31"/>
        <end position="73"/>
    </location>
</feature>
<evidence type="ECO:0000259" key="14">
    <source>
        <dbReference type="Pfam" id="PF23598"/>
    </source>
</evidence>
<evidence type="ECO:0000256" key="12">
    <source>
        <dbReference type="SAM" id="SignalP"/>
    </source>
</evidence>
<feature type="domain" description="Disease resistance R13L4/SHOC-2-like LRR" evidence="14">
    <location>
        <begin position="138"/>
        <end position="302"/>
    </location>
</feature>
<keyword evidence="3" id="KW-1003">Cell membrane</keyword>
<keyword evidence="10" id="KW-0325">Glycoprotein</keyword>
<keyword evidence="8 11" id="KW-1133">Transmembrane helix</keyword>
<evidence type="ECO:0000256" key="1">
    <source>
        <dbReference type="ARBA" id="ARBA00004251"/>
    </source>
</evidence>
<feature type="signal peptide" evidence="12">
    <location>
        <begin position="1"/>
        <end position="26"/>
    </location>
</feature>
<evidence type="ECO:0000256" key="4">
    <source>
        <dbReference type="ARBA" id="ARBA00022614"/>
    </source>
</evidence>
<dbReference type="InterPro" id="IPR001611">
    <property type="entry name" value="Leu-rich_rpt"/>
</dbReference>
<reference evidence="15" key="1">
    <citation type="journal article" date="2023" name="Plant Biotechnol. J.">
        <title>Chromosome-level wild Hevea brasiliensis genome provides new tools for genomic-assisted breeding and valuable loci to elevate rubber yield.</title>
        <authorList>
            <person name="Cheng H."/>
            <person name="Song X."/>
            <person name="Hu Y."/>
            <person name="Wu T."/>
            <person name="Yang Q."/>
            <person name="An Z."/>
            <person name="Feng S."/>
            <person name="Deng Z."/>
            <person name="Wu W."/>
            <person name="Zeng X."/>
            <person name="Tu M."/>
            <person name="Wang X."/>
            <person name="Huang H."/>
        </authorList>
    </citation>
    <scope>NUCLEOTIDE SEQUENCE</scope>
    <source>
        <strain evidence="15">MT/VB/25A 57/8</strain>
    </source>
</reference>
<feature type="transmembrane region" description="Helical" evidence="11">
    <location>
        <begin position="988"/>
        <end position="1010"/>
    </location>
</feature>
<evidence type="ECO:0000256" key="10">
    <source>
        <dbReference type="ARBA" id="ARBA00023180"/>
    </source>
</evidence>
<evidence type="ECO:0000259" key="13">
    <source>
        <dbReference type="Pfam" id="PF08263"/>
    </source>
</evidence>
<dbReference type="InterPro" id="IPR051502">
    <property type="entry name" value="RLP_Defense_Trigger"/>
</dbReference>
<dbReference type="InterPro" id="IPR032675">
    <property type="entry name" value="LRR_dom_sf"/>
</dbReference>
<keyword evidence="5 11" id="KW-0812">Transmembrane</keyword>
<evidence type="ECO:0000256" key="5">
    <source>
        <dbReference type="ARBA" id="ARBA00022692"/>
    </source>
</evidence>
<proteinExistence type="inferred from homology"/>
<dbReference type="InterPro" id="IPR055414">
    <property type="entry name" value="LRR_R13L4/SHOC2-like"/>
</dbReference>
<dbReference type="EMBL" id="JARPOI010000006">
    <property type="protein sequence ID" value="KAJ9179008.1"/>
    <property type="molecule type" value="Genomic_DNA"/>
</dbReference>
<evidence type="ECO:0000313" key="15">
    <source>
        <dbReference type="EMBL" id="KAJ9179008.1"/>
    </source>
</evidence>
<evidence type="ECO:0000256" key="9">
    <source>
        <dbReference type="ARBA" id="ARBA00023136"/>
    </source>
</evidence>
<dbReference type="PANTHER" id="PTHR48062">
    <property type="entry name" value="RECEPTOR-LIKE PROTEIN 14"/>
    <property type="match status" value="1"/>
</dbReference>
<dbReference type="PRINTS" id="PR00019">
    <property type="entry name" value="LEURICHRPT"/>
</dbReference>
<comment type="caution">
    <text evidence="15">The sequence shown here is derived from an EMBL/GenBank/DDBJ whole genome shotgun (WGS) entry which is preliminary data.</text>
</comment>
<dbReference type="Pfam" id="PF08263">
    <property type="entry name" value="LRRNT_2"/>
    <property type="match status" value="1"/>
</dbReference>
<protein>
    <recommendedName>
        <fullName evidence="17">Leucine-rich repeat-containing N-terminal plant-type domain-containing protein</fullName>
    </recommendedName>
</protein>
<dbReference type="InterPro" id="IPR003591">
    <property type="entry name" value="Leu-rich_rpt_typical-subtyp"/>
</dbReference>
<comment type="subcellular location">
    <subcellularLocation>
        <location evidence="1">Cell membrane</location>
        <topology evidence="1">Single-pass type I membrane protein</topology>
    </subcellularLocation>
</comment>
<sequence length="1035" mass="116378">MELANLAKCLFLGFMILWIQIHGCKGCFEVERSALLNFKKLVVSDGADADHLLSSWVDDSMSDCCKWERVTCNSTTSHVIELFLNNTRQHDINSGSFYDGENIWFIKLSMFQQLKELRNLNLSYNKIGGFIDYDEGFERLSELKKLQTLDLTYNCFNNSVLLSLGALTSLKSLTLSWNKMRGSFPSKELNNLKNLEILDISDNGFTGSLPLEGFERLEDLDISSNWFNKSILSSLGALTSLKTLKIGWNNMEGSFPIQELNNMKNLETLDISFNGFNGSLSLEELNNLKNLEMLDISYNRFNDSFSFEELSNLTNLEILDLSYNQFNGSLSKGLCKFKSLIELGLGGNQFSGPLPECIGNLTNLQVLDLSFNQLSGNFQSVVSKLTSLKYLLLSGNEFEGLFSFSALANHSKLEVFLLSSGSTRLELETEHPTWFPTFQLKYIDLSNCNLNVRTRAIPSFLLYQNDIRFIDLSHNMLFGMFPSWILRNNSKLQVMNLMNNSFTGTFHLPNYKHDLHMFDISSNNITGVLPKEFGLVLSNLLHINMSRNNFNGNVPSSISEIQELYALDLSHNKFSGELPGSLFANCTFDCTLILSNNNLQGNIFPQNMNLRSLTTLDMKNNNFSAMIGVDFLDRSSLSFLDISNNKVSGPFPRQLCNMSSLEFLDLSENRLYGPMPSCFNASSLSFLFLQKNSLNGSIPHVLLRSPNLVALDLTDNSFSGNIPSWISQLSQLRVLLLGGNELHGSIPNQLCESRNVSIMDLSSNLLSGSIPSCFNNISFGNNISFRMMGVNYLYSMNEPLEIFCAPRDGTIYRYLPCVPGYSSEYVEVEIAMKYRYNSYRGDIINLMAGIDLSCNELSGRVPQEIGDLHGIRSLNLSNNHLTGSIPVSFSNLRNLESLDLGNNSLNGEIPSELVMLTFLETFNVSYNNFSGRVLDKGQFGTFDENSYKGNPGLCGPLIHRSCSTDETPPPSPSIDVEEEDEGGIDMEWFYWSFCGSYVTILLVLVAILCINKHWCMLWFNLVDICINSISVWLNQ</sequence>
<dbReference type="SUPFAM" id="SSF52058">
    <property type="entry name" value="L domain-like"/>
    <property type="match status" value="2"/>
</dbReference>
<dbReference type="PANTHER" id="PTHR48062:SF52">
    <property type="entry name" value="RECEPTOR-LIKE PROTEIN 8-RELATED"/>
    <property type="match status" value="1"/>
</dbReference>
<dbReference type="SUPFAM" id="SSF52047">
    <property type="entry name" value="RNI-like"/>
    <property type="match status" value="1"/>
</dbReference>
<dbReference type="SMART" id="SM00365">
    <property type="entry name" value="LRR_SD22"/>
    <property type="match status" value="8"/>
</dbReference>
<keyword evidence="16" id="KW-1185">Reference proteome</keyword>
<evidence type="ECO:0008006" key="17">
    <source>
        <dbReference type="Google" id="ProtNLM"/>
    </source>
</evidence>
<keyword evidence="6 12" id="KW-0732">Signal</keyword>
<evidence type="ECO:0000256" key="2">
    <source>
        <dbReference type="ARBA" id="ARBA00009592"/>
    </source>
</evidence>
<comment type="similarity">
    <text evidence="2">Belongs to the RLP family.</text>
</comment>
<keyword evidence="4" id="KW-0433">Leucine-rich repeat</keyword>
<evidence type="ECO:0000256" key="8">
    <source>
        <dbReference type="ARBA" id="ARBA00022989"/>
    </source>
</evidence>
<keyword evidence="9 11" id="KW-0472">Membrane</keyword>
<evidence type="ECO:0000313" key="16">
    <source>
        <dbReference type="Proteomes" id="UP001174677"/>
    </source>
</evidence>
<dbReference type="Proteomes" id="UP001174677">
    <property type="component" value="Chromosome 6"/>
</dbReference>
<evidence type="ECO:0000256" key="6">
    <source>
        <dbReference type="ARBA" id="ARBA00022729"/>
    </source>
</evidence>
<evidence type="ECO:0000256" key="11">
    <source>
        <dbReference type="SAM" id="Phobius"/>
    </source>
</evidence>
<gene>
    <name evidence="15" type="ORF">P3X46_010839</name>
</gene>
<keyword evidence="7" id="KW-0677">Repeat</keyword>
<accession>A0ABQ9MI13</accession>
<dbReference type="SMART" id="SM00369">
    <property type="entry name" value="LRR_TYP"/>
    <property type="match status" value="12"/>
</dbReference>
<feature type="chain" id="PRO_5045285384" description="Leucine-rich repeat-containing N-terminal plant-type domain-containing protein" evidence="12">
    <location>
        <begin position="27"/>
        <end position="1035"/>
    </location>
</feature>